<organism evidence="1 2">
    <name type="scientific">Paramecium octaurelia</name>
    <dbReference type="NCBI Taxonomy" id="43137"/>
    <lineage>
        <taxon>Eukaryota</taxon>
        <taxon>Sar</taxon>
        <taxon>Alveolata</taxon>
        <taxon>Ciliophora</taxon>
        <taxon>Intramacronucleata</taxon>
        <taxon>Oligohymenophorea</taxon>
        <taxon>Peniculida</taxon>
        <taxon>Parameciidae</taxon>
        <taxon>Paramecium</taxon>
    </lineage>
</organism>
<protein>
    <submittedName>
        <fullName evidence="1">Uncharacterized protein</fullName>
    </submittedName>
</protein>
<proteinExistence type="predicted"/>
<gene>
    <name evidence="1" type="ORF">POCTA_138.1.T1700017</name>
</gene>
<comment type="caution">
    <text evidence="1">The sequence shown here is derived from an EMBL/GenBank/DDBJ whole genome shotgun (WGS) entry which is preliminary data.</text>
</comment>
<dbReference type="EMBL" id="CAJJDP010000173">
    <property type="protein sequence ID" value="CAD8214130.1"/>
    <property type="molecule type" value="Genomic_DNA"/>
</dbReference>
<evidence type="ECO:0000313" key="1">
    <source>
        <dbReference type="EMBL" id="CAD8214130.1"/>
    </source>
</evidence>
<reference evidence="1" key="1">
    <citation type="submission" date="2021-01" db="EMBL/GenBank/DDBJ databases">
        <authorList>
            <consortium name="Genoscope - CEA"/>
            <person name="William W."/>
        </authorList>
    </citation>
    <scope>NUCLEOTIDE SEQUENCE</scope>
</reference>
<evidence type="ECO:0000313" key="2">
    <source>
        <dbReference type="Proteomes" id="UP000683925"/>
    </source>
</evidence>
<dbReference type="AlphaFoldDB" id="A0A8S1YJV3"/>
<sequence length="144" mass="17017">MQLNSNLLELVILYKSVVLILQIYKNLVHVQESELSITVHLIQRIQESKYYQIKILFIQNNYKLIEELQCNQENIIILCSQSKSKALYSFSNIARYQNESLQQFAIRPYNIKIRFVGSIIYMLSQLNIIRATQKVFRENSQISI</sequence>
<dbReference type="Proteomes" id="UP000683925">
    <property type="component" value="Unassembled WGS sequence"/>
</dbReference>
<keyword evidence="2" id="KW-1185">Reference proteome</keyword>
<accession>A0A8S1YJV3</accession>
<name>A0A8S1YJV3_PAROT</name>